<reference evidence="3 4" key="1">
    <citation type="submission" date="2019-02" db="EMBL/GenBank/DDBJ databases">
        <title>Deep-cultivation of Planctomycetes and their phenomic and genomic characterization uncovers novel biology.</title>
        <authorList>
            <person name="Wiegand S."/>
            <person name="Jogler M."/>
            <person name="Boedeker C."/>
            <person name="Pinto D."/>
            <person name="Vollmers J."/>
            <person name="Rivas-Marin E."/>
            <person name="Kohn T."/>
            <person name="Peeters S.H."/>
            <person name="Heuer A."/>
            <person name="Rast P."/>
            <person name="Oberbeckmann S."/>
            <person name="Bunk B."/>
            <person name="Jeske O."/>
            <person name="Meyerdierks A."/>
            <person name="Storesund J.E."/>
            <person name="Kallscheuer N."/>
            <person name="Luecker S."/>
            <person name="Lage O.M."/>
            <person name="Pohl T."/>
            <person name="Merkel B.J."/>
            <person name="Hornburger P."/>
            <person name="Mueller R.-W."/>
            <person name="Bruemmer F."/>
            <person name="Labrenz M."/>
            <person name="Spormann A.M."/>
            <person name="Op Den Camp H."/>
            <person name="Overmann J."/>
            <person name="Amann R."/>
            <person name="Jetten M.S.M."/>
            <person name="Mascher T."/>
            <person name="Medema M.H."/>
            <person name="Devos D.P."/>
            <person name="Kaster A.-K."/>
            <person name="Ovreas L."/>
            <person name="Rohde M."/>
            <person name="Galperin M.Y."/>
            <person name="Jogler C."/>
        </authorList>
    </citation>
    <scope>NUCLEOTIDE SEQUENCE [LARGE SCALE GENOMIC DNA]</scope>
    <source>
        <strain evidence="3 4">CA85</strain>
    </source>
</reference>
<comment type="caution">
    <text evidence="3">The sequence shown here is derived from an EMBL/GenBank/DDBJ whole genome shotgun (WGS) entry which is preliminary data.</text>
</comment>
<organism evidence="3 4">
    <name type="scientific">Allorhodopirellula solitaria</name>
    <dbReference type="NCBI Taxonomy" id="2527987"/>
    <lineage>
        <taxon>Bacteria</taxon>
        <taxon>Pseudomonadati</taxon>
        <taxon>Planctomycetota</taxon>
        <taxon>Planctomycetia</taxon>
        <taxon>Pirellulales</taxon>
        <taxon>Pirellulaceae</taxon>
        <taxon>Allorhodopirellula</taxon>
    </lineage>
</organism>
<keyword evidence="4" id="KW-1185">Reference proteome</keyword>
<dbReference type="EMBL" id="SJPK01000004">
    <property type="protein sequence ID" value="TWT67583.1"/>
    <property type="molecule type" value="Genomic_DNA"/>
</dbReference>
<accession>A0A5C5XZ75</accession>
<evidence type="ECO:0000313" key="4">
    <source>
        <dbReference type="Proteomes" id="UP000318053"/>
    </source>
</evidence>
<dbReference type="InterPro" id="IPR010496">
    <property type="entry name" value="AL/BT2_dom"/>
</dbReference>
<name>A0A5C5XZ75_9BACT</name>
<proteinExistence type="predicted"/>
<feature type="domain" description="3-keto-alpha-glucoside-1,2-lyase/3-keto-2-hydroxy-glucal hydratase" evidence="2">
    <location>
        <begin position="105"/>
        <end position="285"/>
    </location>
</feature>
<evidence type="ECO:0000256" key="1">
    <source>
        <dbReference type="SAM" id="MobiDB-lite"/>
    </source>
</evidence>
<evidence type="ECO:0000259" key="2">
    <source>
        <dbReference type="Pfam" id="PF06439"/>
    </source>
</evidence>
<feature type="region of interest" description="Disordered" evidence="1">
    <location>
        <begin position="40"/>
        <end position="82"/>
    </location>
</feature>
<protein>
    <recommendedName>
        <fullName evidence="2">3-keto-alpha-glucoside-1,2-lyase/3-keto-2-hydroxy-glucal hydratase domain-containing protein</fullName>
    </recommendedName>
</protein>
<dbReference type="AlphaFoldDB" id="A0A5C5XZ75"/>
<feature type="region of interest" description="Disordered" evidence="1">
    <location>
        <begin position="1"/>
        <end position="24"/>
    </location>
</feature>
<dbReference type="Pfam" id="PF06439">
    <property type="entry name" value="3keto-disac_hyd"/>
    <property type="match status" value="1"/>
</dbReference>
<dbReference type="Gene3D" id="2.60.120.560">
    <property type="entry name" value="Exo-inulinase, domain 1"/>
    <property type="match status" value="1"/>
</dbReference>
<dbReference type="GO" id="GO:0016787">
    <property type="term" value="F:hydrolase activity"/>
    <property type="evidence" value="ECO:0007669"/>
    <property type="project" value="InterPro"/>
</dbReference>
<dbReference type="Proteomes" id="UP000318053">
    <property type="component" value="Unassembled WGS sequence"/>
</dbReference>
<sequence>MLGEDSVGSFTEITNWDDVSPAHREERDKLKAVLPRFDLFETEQDAPGSEIPPRPAKGTANKAASKSTEPKLTRPSGEAQNWKVTFQDDYENRSEPGARYTTARGHEDSWTVVDGVLVGKQTKDDHGAVIRTELDFDDVDIQFDFRFNGGKSFNLVIDDANEPSVHAGHVCRVSVFQKSLRISDDKTGSMNLEVRKQRQNKNLPAMQAEALRKLLARTQSSATIDIQPAAWHTLRVRIRGDIMKAFLDGQMVTNRRSPGFAHPTKTKFGFTVNGQSIEFDNLHVRQLK</sequence>
<evidence type="ECO:0000313" key="3">
    <source>
        <dbReference type="EMBL" id="TWT67583.1"/>
    </source>
</evidence>
<gene>
    <name evidence="3" type="ORF">CA85_24360</name>
</gene>